<evidence type="ECO:0000256" key="1">
    <source>
        <dbReference type="PROSITE-ProRule" id="PRU00023"/>
    </source>
</evidence>
<dbReference type="SMART" id="SM00248">
    <property type="entry name" value="ANK"/>
    <property type="match status" value="10"/>
</dbReference>
<keyword evidence="3" id="KW-1185">Reference proteome</keyword>
<dbReference type="PROSITE" id="PS50297">
    <property type="entry name" value="ANK_REP_REGION"/>
    <property type="match status" value="6"/>
</dbReference>
<dbReference type="Gene3D" id="1.25.40.20">
    <property type="entry name" value="Ankyrin repeat-containing domain"/>
    <property type="match status" value="3"/>
</dbReference>
<protein>
    <submittedName>
        <fullName evidence="2">Uncharacterized protein</fullName>
    </submittedName>
</protein>
<evidence type="ECO:0000313" key="2">
    <source>
        <dbReference type="EMBL" id="CAB0041685.1"/>
    </source>
</evidence>
<dbReference type="AlphaFoldDB" id="A0A6H5J0B1"/>
<organism evidence="2 3">
    <name type="scientific">Trichogramma brassicae</name>
    <dbReference type="NCBI Taxonomy" id="86971"/>
    <lineage>
        <taxon>Eukaryota</taxon>
        <taxon>Metazoa</taxon>
        <taxon>Ecdysozoa</taxon>
        <taxon>Arthropoda</taxon>
        <taxon>Hexapoda</taxon>
        <taxon>Insecta</taxon>
        <taxon>Pterygota</taxon>
        <taxon>Neoptera</taxon>
        <taxon>Endopterygota</taxon>
        <taxon>Hymenoptera</taxon>
        <taxon>Apocrita</taxon>
        <taxon>Proctotrupomorpha</taxon>
        <taxon>Chalcidoidea</taxon>
        <taxon>Trichogrammatidae</taxon>
        <taxon>Trichogramma</taxon>
    </lineage>
</organism>
<sequence length="773" mass="89669">MREQVNWEIETERHDFYRQLCGLISDWKGQLPDLRKIFGREEIEWLLTKSVDVDSTEFIRFVIRTGYKDEPDLDDDGKPLLCRVTPLHNAVRRILYTRRLRFLVRALFIIYDRFDVNYTTESGLTHFHVACITGLEHIVKNFFKFGQDNKCLVQKTGFSPLHLALYNDHKKVAKMLLSRVNEAGSTSLHLPCRGPDDDSANVLFESSNKKNQLVHINAQDKFGNTPLYWILLKGNKKMVEWLLRRGADPNLPDKNGKTPLHVICERYIETWPMTDMRYEVMLSDFADSLNSSTRAMLYIENNDLMKLFLQIIDEMHLTLKWNAVDSGGETPLYYALKYENTLIVEVLLRRGVDPNWADKDGLTALHLICRSEYFSVHIVEKFFQINDEIQQTVQVNAADNKGEIPLHYAVIKGKKHIAEVLLKRGADPTLVNAEGSSLLHFFCRRRYYAELEEILFNDDMQQTVQIDAKDKLGNTPLHLAAANLEDTRAIEILLRRGANPNIANAEGLTPLHIICSRIFEDDLVEIFFKITDDIQQVVQVDARDKLGRTPLQCAVASLWPNTVQVLLDHGADLSIFVFPTMEHFDEKFGKKYTDWHILKLASGVLAVVECLENGGYDLTRSDILTIIEFFIKYGLFEKSSDLEKSLYSDEEFTSTTKEIKIIPNLSLYDLIQLRPEEEEKLLTYMDYFEIELWIQDRYAGGRDLIPKKYCDMCLAHLCEKMSRGYFQRLALDRLQELTRDRLPILCYEEIIEKLKNEDLFRICQAAEFLAKEK</sequence>
<dbReference type="OrthoDB" id="5402602at2759"/>
<dbReference type="Proteomes" id="UP000479190">
    <property type="component" value="Unassembled WGS sequence"/>
</dbReference>
<dbReference type="PROSITE" id="PS50088">
    <property type="entry name" value="ANK_REPEAT"/>
    <property type="match status" value="6"/>
</dbReference>
<dbReference type="InterPro" id="IPR051616">
    <property type="entry name" value="Cul2-RING_E3_ligase_SR"/>
</dbReference>
<dbReference type="InterPro" id="IPR036770">
    <property type="entry name" value="Ankyrin_rpt-contain_sf"/>
</dbReference>
<reference evidence="2 3" key="1">
    <citation type="submission" date="2020-02" db="EMBL/GenBank/DDBJ databases">
        <authorList>
            <person name="Ferguson B K."/>
        </authorList>
    </citation>
    <scope>NUCLEOTIDE SEQUENCE [LARGE SCALE GENOMIC DNA]</scope>
</reference>
<keyword evidence="1" id="KW-0040">ANK repeat</keyword>
<accession>A0A6H5J0B1</accession>
<feature type="repeat" description="ANK" evidence="1">
    <location>
        <begin position="546"/>
        <end position="575"/>
    </location>
</feature>
<dbReference type="SUPFAM" id="SSF48403">
    <property type="entry name" value="Ankyrin repeat"/>
    <property type="match status" value="2"/>
</dbReference>
<dbReference type="EMBL" id="CADCXV010001127">
    <property type="protein sequence ID" value="CAB0041685.1"/>
    <property type="molecule type" value="Genomic_DNA"/>
</dbReference>
<feature type="repeat" description="ANK" evidence="1">
    <location>
        <begin position="156"/>
        <end position="179"/>
    </location>
</feature>
<feature type="repeat" description="ANK" evidence="1">
    <location>
        <begin position="401"/>
        <end position="433"/>
    </location>
</feature>
<dbReference type="PANTHER" id="PTHR46224">
    <property type="entry name" value="ANKYRIN REPEAT FAMILY PROTEIN"/>
    <property type="match status" value="1"/>
</dbReference>
<dbReference type="Pfam" id="PF12796">
    <property type="entry name" value="Ank_2"/>
    <property type="match status" value="4"/>
</dbReference>
<proteinExistence type="predicted"/>
<feature type="repeat" description="ANK" evidence="1">
    <location>
        <begin position="472"/>
        <end position="505"/>
    </location>
</feature>
<name>A0A6H5J0B1_9HYME</name>
<feature type="repeat" description="ANK" evidence="1">
    <location>
        <begin position="327"/>
        <end position="359"/>
    </location>
</feature>
<dbReference type="PANTHER" id="PTHR46224:SF64">
    <property type="entry name" value="IQ MOTIF AND ANKYRIN REPEAT DOMAIN-CONTAINING PROTEIN 1"/>
    <property type="match status" value="1"/>
</dbReference>
<dbReference type="InterPro" id="IPR002110">
    <property type="entry name" value="Ankyrin_rpt"/>
</dbReference>
<gene>
    <name evidence="2" type="ORF">TBRA_LOCUS13348</name>
</gene>
<evidence type="ECO:0000313" key="3">
    <source>
        <dbReference type="Proteomes" id="UP000479190"/>
    </source>
</evidence>
<feature type="repeat" description="ANK" evidence="1">
    <location>
        <begin position="222"/>
        <end position="254"/>
    </location>
</feature>